<keyword evidence="1" id="KW-0472">Membrane</keyword>
<evidence type="ECO:0000313" key="3">
    <source>
        <dbReference type="Proteomes" id="UP000004318"/>
    </source>
</evidence>
<feature type="transmembrane region" description="Helical" evidence="1">
    <location>
        <begin position="78"/>
        <end position="98"/>
    </location>
</feature>
<feature type="transmembrane region" description="Helical" evidence="1">
    <location>
        <begin position="248"/>
        <end position="266"/>
    </location>
</feature>
<feature type="transmembrane region" description="Helical" evidence="1">
    <location>
        <begin position="323"/>
        <end position="341"/>
    </location>
</feature>
<dbReference type="AlphaFoldDB" id="A3U0W5"/>
<dbReference type="HOGENOM" id="CLU_582449_0_0_5"/>
<dbReference type="EMBL" id="AAMO01000008">
    <property type="protein sequence ID" value="EAQ02406.1"/>
    <property type="molecule type" value="Genomic_DNA"/>
</dbReference>
<feature type="transmembrane region" description="Helical" evidence="1">
    <location>
        <begin position="205"/>
        <end position="227"/>
    </location>
</feature>
<feature type="transmembrane region" description="Helical" evidence="1">
    <location>
        <begin position="110"/>
        <end position="130"/>
    </location>
</feature>
<keyword evidence="1" id="KW-1133">Transmembrane helix</keyword>
<feature type="transmembrane region" description="Helical" evidence="1">
    <location>
        <begin position="272"/>
        <end position="292"/>
    </location>
</feature>
<accession>A3U0W5</accession>
<reference evidence="2 3" key="1">
    <citation type="journal article" date="2010" name="J. Bacteriol.">
        <title>Genome sequences of Oceanicola granulosus HTCC2516(T) and Oceanicola batsensis HTCC2597(TDelta).</title>
        <authorList>
            <person name="Thrash J.C."/>
            <person name="Cho J.C."/>
            <person name="Vergin K.L."/>
            <person name="Giovannoni S.J."/>
        </authorList>
    </citation>
    <scope>NUCLEOTIDE SEQUENCE [LARGE SCALE GENOMIC DNA]</scope>
    <source>
        <strain evidence="3">ATCC BAA-863 / DSM 15984 / KCTC 12145 / HTCC2597</strain>
    </source>
</reference>
<evidence type="ECO:0000256" key="1">
    <source>
        <dbReference type="SAM" id="Phobius"/>
    </source>
</evidence>
<dbReference type="STRING" id="252305.OB2597_20026"/>
<name>A3U0W5_PSEBH</name>
<evidence type="ECO:0000313" key="2">
    <source>
        <dbReference type="EMBL" id="EAQ02406.1"/>
    </source>
</evidence>
<proteinExistence type="predicted"/>
<keyword evidence="3" id="KW-1185">Reference proteome</keyword>
<gene>
    <name evidence="2" type="ORF">OB2597_20026</name>
</gene>
<dbReference type="RefSeq" id="WP_009803948.1">
    <property type="nucleotide sequence ID" value="NZ_AAMO01000008.1"/>
</dbReference>
<protein>
    <submittedName>
        <fullName evidence="2">Putative membrane protein</fullName>
    </submittedName>
</protein>
<sequence>MTRAAGWLAAALPLFLALLLWLGWTEAQGFTSADVTELWAKAIVQIDGPGQFTASDAFYPPLPYALTLALQSLPGDHAVPVPFLLSAALGAMILLLWFDNLRQMGTFRVGASLFATALLGLNPFFLRALADGPETMLTILGTWLFARGIVHLRLTGNAPDMMKVAVGLMIVALSDSYGLLISLGALPFLIVAARPSMIAASSTGYLFAMFYPVAAAVGSLFFVSMIFNSALVPQLLETPEAVPLTEHLMILSGLVPVALVAALRNLPTPGLFMPLIAAAGTVGGAYALNLGLNVEGDPLIAIAPMLGVVVTGLRFWPSGALRVPVVIALLAFGLAQSVLVMRTTAVQETRAWALAVAGRGTGADGPTQEAAAFLSGRSGILLDVERNPGMVTALGDIGGLVIAGQPAYDWALEGGLPQTRYILVPQVAEGRAVSDRVLRRFPSLARNRLSGYNEIYENGRWRVFEKTEL</sequence>
<dbReference type="OrthoDB" id="7728002at2"/>
<organism evidence="2 3">
    <name type="scientific">Pseudooceanicola batsensis (strain ATCC BAA-863 / DSM 15984 / KCTC 12145 / HTCC2597)</name>
    <name type="common">Oceanicola batsensis</name>
    <dbReference type="NCBI Taxonomy" id="252305"/>
    <lineage>
        <taxon>Bacteria</taxon>
        <taxon>Pseudomonadati</taxon>
        <taxon>Pseudomonadota</taxon>
        <taxon>Alphaproteobacteria</taxon>
        <taxon>Rhodobacterales</taxon>
        <taxon>Paracoccaceae</taxon>
        <taxon>Pseudooceanicola</taxon>
    </lineage>
</organism>
<keyword evidence="1" id="KW-0812">Transmembrane</keyword>
<comment type="caution">
    <text evidence="2">The sequence shown here is derived from an EMBL/GenBank/DDBJ whole genome shotgun (WGS) entry which is preliminary data.</text>
</comment>
<feature type="transmembrane region" description="Helical" evidence="1">
    <location>
        <begin position="166"/>
        <end position="193"/>
    </location>
</feature>
<dbReference type="Proteomes" id="UP000004318">
    <property type="component" value="Unassembled WGS sequence"/>
</dbReference>